<dbReference type="Proteomes" id="UP001156702">
    <property type="component" value="Unassembled WGS sequence"/>
</dbReference>
<accession>A0ABQ5ZVW2</accession>
<evidence type="ECO:0000313" key="2">
    <source>
        <dbReference type="Proteomes" id="UP001156702"/>
    </source>
</evidence>
<evidence type="ECO:0008006" key="3">
    <source>
        <dbReference type="Google" id="ProtNLM"/>
    </source>
</evidence>
<evidence type="ECO:0000313" key="1">
    <source>
        <dbReference type="EMBL" id="GLR55226.1"/>
    </source>
</evidence>
<dbReference type="PIRSF" id="PIRSF007028">
    <property type="entry name" value="UCP007028"/>
    <property type="match status" value="1"/>
</dbReference>
<dbReference type="Gene3D" id="3.30.70.100">
    <property type="match status" value="1"/>
</dbReference>
<dbReference type="SUPFAM" id="SSF54909">
    <property type="entry name" value="Dimeric alpha+beta barrel"/>
    <property type="match status" value="1"/>
</dbReference>
<dbReference type="InterPro" id="IPR009874">
    <property type="entry name" value="DUF1428"/>
</dbReference>
<dbReference type="EMBL" id="BSOP01000073">
    <property type="protein sequence ID" value="GLR55226.1"/>
    <property type="molecule type" value="Genomic_DNA"/>
</dbReference>
<proteinExistence type="predicted"/>
<comment type="caution">
    <text evidence="1">The sequence shown here is derived from an EMBL/GenBank/DDBJ whole genome shotgun (WGS) entry which is preliminary data.</text>
</comment>
<gene>
    <name evidence="1" type="ORF">GCM10007923_64490</name>
</gene>
<dbReference type="RefSeq" id="WP_244769294.1">
    <property type="nucleotide sequence ID" value="NZ_BSOP01000073.1"/>
</dbReference>
<dbReference type="Pfam" id="PF07237">
    <property type="entry name" value="DUF1428"/>
    <property type="match status" value="1"/>
</dbReference>
<keyword evidence="2" id="KW-1185">Reference proteome</keyword>
<organism evidence="1 2">
    <name type="scientific">Shinella yambaruensis</name>
    <dbReference type="NCBI Taxonomy" id="415996"/>
    <lineage>
        <taxon>Bacteria</taxon>
        <taxon>Pseudomonadati</taxon>
        <taxon>Pseudomonadota</taxon>
        <taxon>Alphaproteobacteria</taxon>
        <taxon>Hyphomicrobiales</taxon>
        <taxon>Rhizobiaceae</taxon>
        <taxon>Shinella</taxon>
    </lineage>
</organism>
<sequence length="119" mass="13434">MYIAGLVIPVPAENRQAYLRWAENSAAILKDYGCLEIVESWEDNVPDGAHTDFRRAVDAKPGEKIVFTWQVWPDKATLDAAEARMRTDPRMKAIPAYVPFDSKRLILGCFAPIHTMGRT</sequence>
<name>A0ABQ5ZVW2_9HYPH</name>
<protein>
    <recommendedName>
        <fullName evidence="3">RNA signal recognition particle</fullName>
    </recommendedName>
</protein>
<reference evidence="2" key="1">
    <citation type="journal article" date="2019" name="Int. J. Syst. Evol. Microbiol.">
        <title>The Global Catalogue of Microorganisms (GCM) 10K type strain sequencing project: providing services to taxonomists for standard genome sequencing and annotation.</title>
        <authorList>
            <consortium name="The Broad Institute Genomics Platform"/>
            <consortium name="The Broad Institute Genome Sequencing Center for Infectious Disease"/>
            <person name="Wu L."/>
            <person name="Ma J."/>
        </authorList>
    </citation>
    <scope>NUCLEOTIDE SEQUENCE [LARGE SCALE GENOMIC DNA]</scope>
    <source>
        <strain evidence="2">NBRC 102122</strain>
    </source>
</reference>
<dbReference type="InterPro" id="IPR011008">
    <property type="entry name" value="Dimeric_a/b-barrel"/>
</dbReference>